<gene>
    <name evidence="3" type="ORF">HPP92_015060</name>
    <name evidence="2" type="ORF">HPP92_015572</name>
</gene>
<dbReference type="Proteomes" id="UP000639772">
    <property type="component" value="Chromosome 7"/>
</dbReference>
<dbReference type="AlphaFoldDB" id="A0A835UTQ0"/>
<sequence length="62" mass="6967">MSSCQAFPAPKRKEGTGNPNPRRGQIKSKILKDVIKFFKANGHKEETKKKSSNSYFKSPANQ</sequence>
<accession>A0A835UTQ0</accession>
<name>A0A835UTQ0_VANPL</name>
<evidence type="ECO:0000256" key="1">
    <source>
        <dbReference type="SAM" id="MobiDB-lite"/>
    </source>
</evidence>
<dbReference type="EMBL" id="JADCNL010000007">
    <property type="protein sequence ID" value="KAG0473715.1"/>
    <property type="molecule type" value="Genomic_DNA"/>
</dbReference>
<dbReference type="OrthoDB" id="10469708at2759"/>
<proteinExistence type="predicted"/>
<comment type="caution">
    <text evidence="3">The sequence shown here is derived from an EMBL/GenBank/DDBJ whole genome shotgun (WGS) entry which is preliminary data.</text>
</comment>
<reference evidence="4 5" key="1">
    <citation type="journal article" date="2020" name="Nat. Food">
        <title>A phased Vanilla planifolia genome enables genetic improvement of flavour and production.</title>
        <authorList>
            <person name="Hasing T."/>
            <person name="Tang H."/>
            <person name="Brym M."/>
            <person name="Khazi F."/>
            <person name="Huang T."/>
            <person name="Chambers A.H."/>
        </authorList>
    </citation>
    <scope>NUCLEOTIDE SEQUENCE [LARGE SCALE GENOMIC DNA]</scope>
    <source>
        <tissue evidence="3">Leaf</tissue>
    </source>
</reference>
<protein>
    <submittedName>
        <fullName evidence="3">Uncharacterized protein</fullName>
    </submittedName>
</protein>
<feature type="region of interest" description="Disordered" evidence="1">
    <location>
        <begin position="42"/>
        <end position="62"/>
    </location>
</feature>
<dbReference type="EMBL" id="JADCNM010000007">
    <property type="protein sequence ID" value="KAG0475374.1"/>
    <property type="molecule type" value="Genomic_DNA"/>
</dbReference>
<evidence type="ECO:0000313" key="3">
    <source>
        <dbReference type="EMBL" id="KAG0475374.1"/>
    </source>
</evidence>
<feature type="compositionally biased region" description="Polar residues" evidence="1">
    <location>
        <begin position="52"/>
        <end position="62"/>
    </location>
</feature>
<evidence type="ECO:0000313" key="5">
    <source>
        <dbReference type="Proteomes" id="UP000639772"/>
    </source>
</evidence>
<keyword evidence="4" id="KW-1185">Reference proteome</keyword>
<feature type="region of interest" description="Disordered" evidence="1">
    <location>
        <begin position="1"/>
        <end position="30"/>
    </location>
</feature>
<organism evidence="3 5">
    <name type="scientific">Vanilla planifolia</name>
    <name type="common">Vanilla</name>
    <dbReference type="NCBI Taxonomy" id="51239"/>
    <lineage>
        <taxon>Eukaryota</taxon>
        <taxon>Viridiplantae</taxon>
        <taxon>Streptophyta</taxon>
        <taxon>Embryophyta</taxon>
        <taxon>Tracheophyta</taxon>
        <taxon>Spermatophyta</taxon>
        <taxon>Magnoliopsida</taxon>
        <taxon>Liliopsida</taxon>
        <taxon>Asparagales</taxon>
        <taxon>Orchidaceae</taxon>
        <taxon>Vanilloideae</taxon>
        <taxon>Vanilleae</taxon>
        <taxon>Vanilla</taxon>
    </lineage>
</organism>
<dbReference type="Proteomes" id="UP000636800">
    <property type="component" value="Chromosome 7"/>
</dbReference>
<evidence type="ECO:0000313" key="2">
    <source>
        <dbReference type="EMBL" id="KAG0473715.1"/>
    </source>
</evidence>
<evidence type="ECO:0000313" key="4">
    <source>
        <dbReference type="Proteomes" id="UP000636800"/>
    </source>
</evidence>